<reference evidence="1 2" key="1">
    <citation type="submission" date="2016-03" db="EMBL/GenBank/DDBJ databases">
        <title>Genome sequencing of Devosia sp. S37.</title>
        <authorList>
            <person name="Mohd Nor M."/>
        </authorList>
    </citation>
    <scope>NUCLEOTIDE SEQUENCE [LARGE SCALE GENOMIC DNA]</scope>
    <source>
        <strain evidence="1 2">S37</strain>
    </source>
</reference>
<comment type="caution">
    <text evidence="1">The sequence shown here is derived from an EMBL/GenBank/DDBJ whole genome shotgun (WGS) entry which is preliminary data.</text>
</comment>
<sequence>MLFELFEPGLDVHQLSGLEGLLCVVVFCDPHDYVHHIRHAAGAFRATVQFGIDLGGHHELPRIGLEQIEHDVLDLLGADHIALADKHGGAGMGSQRGGINACHS</sequence>
<keyword evidence="2" id="KW-1185">Reference proteome</keyword>
<evidence type="ECO:0000313" key="2">
    <source>
        <dbReference type="Proteomes" id="UP000078389"/>
    </source>
</evidence>
<protein>
    <submittedName>
        <fullName evidence="1">Uncharacterized protein</fullName>
    </submittedName>
</protein>
<dbReference type="Proteomes" id="UP000078389">
    <property type="component" value="Unassembled WGS sequence"/>
</dbReference>
<proteinExistence type="predicted"/>
<dbReference type="EMBL" id="LVVY01000099">
    <property type="protein sequence ID" value="OAM76102.1"/>
    <property type="molecule type" value="Genomic_DNA"/>
</dbReference>
<name>A0A178HTB5_9HYPH</name>
<dbReference type="STRING" id="1770058.A3840_13580"/>
<gene>
    <name evidence="1" type="ORF">A3840_13580</name>
</gene>
<organism evidence="1 2">
    <name type="scientific">Devosia elaeis</name>
    <dbReference type="NCBI Taxonomy" id="1770058"/>
    <lineage>
        <taxon>Bacteria</taxon>
        <taxon>Pseudomonadati</taxon>
        <taxon>Pseudomonadota</taxon>
        <taxon>Alphaproteobacteria</taxon>
        <taxon>Hyphomicrobiales</taxon>
        <taxon>Devosiaceae</taxon>
        <taxon>Devosia</taxon>
    </lineage>
</organism>
<dbReference type="AlphaFoldDB" id="A0A178HTB5"/>
<accession>A0A178HTB5</accession>
<evidence type="ECO:0000313" key="1">
    <source>
        <dbReference type="EMBL" id="OAM76102.1"/>
    </source>
</evidence>